<dbReference type="EMBL" id="GECZ01024344">
    <property type="protein sequence ID" value="JAS45425.1"/>
    <property type="molecule type" value="Transcribed_RNA"/>
</dbReference>
<organism evidence="2">
    <name type="scientific">Cuerna arida</name>
    <dbReference type="NCBI Taxonomy" id="1464854"/>
    <lineage>
        <taxon>Eukaryota</taxon>
        <taxon>Metazoa</taxon>
        <taxon>Ecdysozoa</taxon>
        <taxon>Arthropoda</taxon>
        <taxon>Hexapoda</taxon>
        <taxon>Insecta</taxon>
        <taxon>Pterygota</taxon>
        <taxon>Neoptera</taxon>
        <taxon>Paraneoptera</taxon>
        <taxon>Hemiptera</taxon>
        <taxon>Auchenorrhyncha</taxon>
        <taxon>Membracoidea</taxon>
        <taxon>Cicadellidae</taxon>
        <taxon>Cicadellinae</taxon>
        <taxon>Proconiini</taxon>
        <taxon>Cuerna</taxon>
    </lineage>
</organism>
<evidence type="ECO:0000256" key="1">
    <source>
        <dbReference type="SAM" id="MobiDB-lite"/>
    </source>
</evidence>
<feature type="region of interest" description="Disordered" evidence="1">
    <location>
        <begin position="26"/>
        <end position="108"/>
    </location>
</feature>
<gene>
    <name evidence="2" type="ORF">g.49079</name>
</gene>
<protein>
    <submittedName>
        <fullName evidence="2">Uncharacterized protein</fullName>
    </submittedName>
</protein>
<feature type="compositionally biased region" description="Low complexity" evidence="1">
    <location>
        <begin position="81"/>
        <end position="100"/>
    </location>
</feature>
<feature type="non-terminal residue" evidence="2">
    <location>
        <position position="1"/>
    </location>
</feature>
<evidence type="ECO:0000313" key="2">
    <source>
        <dbReference type="EMBL" id="JAS45425.1"/>
    </source>
</evidence>
<feature type="compositionally biased region" description="Low complexity" evidence="1">
    <location>
        <begin position="55"/>
        <end position="65"/>
    </location>
</feature>
<name>A0A1B6F5H8_9HEMI</name>
<feature type="compositionally biased region" description="Polar residues" evidence="1">
    <location>
        <begin position="38"/>
        <end position="54"/>
    </location>
</feature>
<dbReference type="AlphaFoldDB" id="A0A1B6F5H8"/>
<sequence length="157" mass="17676">YLRLVTVTKIVQLQLDRKHRRPITELSQPQVEVRPQPLSVSRPQSLTQHRPNSPTSTISTTISTTDSGLYRPPSRTVPFKNTSTISSNNSNTNSSNKTTSPLRKTTESPCALQQLNSDDSWCFQSSEVDFSSTDDFYPSFRNGQLRNTLNKAKNLCE</sequence>
<reference evidence="2" key="1">
    <citation type="submission" date="2015-11" db="EMBL/GenBank/DDBJ databases">
        <title>De novo transcriptome assembly of four potential Pierce s Disease insect vectors from Arizona vineyards.</title>
        <authorList>
            <person name="Tassone E.E."/>
        </authorList>
    </citation>
    <scope>NUCLEOTIDE SEQUENCE</scope>
</reference>
<accession>A0A1B6F5H8</accession>
<feature type="non-terminal residue" evidence="2">
    <location>
        <position position="157"/>
    </location>
</feature>
<proteinExistence type="predicted"/>